<dbReference type="PANTHER" id="PTHR43537:SF24">
    <property type="entry name" value="GLUCONATE OPERON TRANSCRIPTIONAL REPRESSOR"/>
    <property type="match status" value="1"/>
</dbReference>
<dbReference type="EMBL" id="BSEV01000008">
    <property type="protein sequence ID" value="GLK10681.1"/>
    <property type="molecule type" value="Genomic_DNA"/>
</dbReference>
<gene>
    <name evidence="5" type="ORF">GCM10017600_40870</name>
</gene>
<dbReference type="GO" id="GO:0003677">
    <property type="term" value="F:DNA binding"/>
    <property type="evidence" value="ECO:0007669"/>
    <property type="project" value="UniProtKB-KW"/>
</dbReference>
<keyword evidence="1" id="KW-0805">Transcription regulation</keyword>
<dbReference type="Gene3D" id="1.20.120.530">
    <property type="entry name" value="GntR ligand-binding domain-like"/>
    <property type="match status" value="1"/>
</dbReference>
<dbReference type="SMART" id="SM00345">
    <property type="entry name" value="HTH_GNTR"/>
    <property type="match status" value="1"/>
</dbReference>
<reference evidence="5" key="1">
    <citation type="journal article" date="2014" name="Int. J. Syst. Evol. Microbiol.">
        <title>Complete genome sequence of Corynebacterium casei LMG S-19264T (=DSM 44701T), isolated from a smear-ripened cheese.</title>
        <authorList>
            <consortium name="US DOE Joint Genome Institute (JGI-PGF)"/>
            <person name="Walter F."/>
            <person name="Albersmeier A."/>
            <person name="Kalinowski J."/>
            <person name="Ruckert C."/>
        </authorList>
    </citation>
    <scope>NUCLEOTIDE SEQUENCE</scope>
    <source>
        <strain evidence="5">VKM Ac-2007</strain>
    </source>
</reference>
<evidence type="ECO:0000256" key="3">
    <source>
        <dbReference type="ARBA" id="ARBA00023163"/>
    </source>
</evidence>
<dbReference type="AlphaFoldDB" id="A0A9W6I276"/>
<dbReference type="PANTHER" id="PTHR43537">
    <property type="entry name" value="TRANSCRIPTIONAL REGULATOR, GNTR FAMILY"/>
    <property type="match status" value="1"/>
</dbReference>
<dbReference type="InterPro" id="IPR000524">
    <property type="entry name" value="Tscrpt_reg_HTH_GntR"/>
</dbReference>
<keyword evidence="3" id="KW-0804">Transcription</keyword>
<dbReference type="Gene3D" id="1.10.10.10">
    <property type="entry name" value="Winged helix-like DNA-binding domain superfamily/Winged helix DNA-binding domain"/>
    <property type="match status" value="1"/>
</dbReference>
<accession>A0A9W6I276</accession>
<protein>
    <submittedName>
        <fullName evidence="5">GntR family transcriptional regulator</fullName>
    </submittedName>
</protein>
<evidence type="ECO:0000313" key="5">
    <source>
        <dbReference type="EMBL" id="GLK10681.1"/>
    </source>
</evidence>
<evidence type="ECO:0000256" key="1">
    <source>
        <dbReference type="ARBA" id="ARBA00023015"/>
    </source>
</evidence>
<feature type="domain" description="HTH gntR-type" evidence="4">
    <location>
        <begin position="20"/>
        <end position="87"/>
    </location>
</feature>
<dbReference type="CDD" id="cd07377">
    <property type="entry name" value="WHTH_GntR"/>
    <property type="match status" value="1"/>
</dbReference>
<dbReference type="Pfam" id="PF00392">
    <property type="entry name" value="GntR"/>
    <property type="match status" value="1"/>
</dbReference>
<dbReference type="InterPro" id="IPR008920">
    <property type="entry name" value="TF_FadR/GntR_C"/>
</dbReference>
<keyword evidence="2" id="KW-0238">DNA-binding</keyword>
<dbReference type="SUPFAM" id="SSF48008">
    <property type="entry name" value="GntR ligand-binding domain-like"/>
    <property type="match status" value="1"/>
</dbReference>
<dbReference type="InterPro" id="IPR036390">
    <property type="entry name" value="WH_DNA-bd_sf"/>
</dbReference>
<dbReference type="SMART" id="SM00895">
    <property type="entry name" value="FCD"/>
    <property type="match status" value="1"/>
</dbReference>
<proteinExistence type="predicted"/>
<organism evidence="5 6">
    <name type="scientific">Streptosporangium carneum</name>
    <dbReference type="NCBI Taxonomy" id="47481"/>
    <lineage>
        <taxon>Bacteria</taxon>
        <taxon>Bacillati</taxon>
        <taxon>Actinomycetota</taxon>
        <taxon>Actinomycetes</taxon>
        <taxon>Streptosporangiales</taxon>
        <taxon>Streptosporangiaceae</taxon>
        <taxon>Streptosporangium</taxon>
    </lineage>
</organism>
<sequence>MDKKSVAAPDFAAPLGTTNRSLPEQICDHIRELIIDGTLEAGTWLRERDLAQRLNVSRIPVREALPVLEAEGFVRMVPRRGAMVTTLTLREAENLYDIRESLEVLAARLAARQARHSPPVALLECLERGRAAAEAGDRHGVEAANAAFHGEILKLSDNPLLQSIMKPIKGRVRWLFHLLPSRDPHSQLLKHQELCDAIASGNPDLAAAVAYAQIVRTRESSLAVLRTLLPES</sequence>
<dbReference type="InterPro" id="IPR011711">
    <property type="entry name" value="GntR_C"/>
</dbReference>
<reference evidence="5" key="2">
    <citation type="submission" date="2023-01" db="EMBL/GenBank/DDBJ databases">
        <authorList>
            <person name="Sun Q."/>
            <person name="Evtushenko L."/>
        </authorList>
    </citation>
    <scope>NUCLEOTIDE SEQUENCE</scope>
    <source>
        <strain evidence="5">VKM Ac-2007</strain>
    </source>
</reference>
<dbReference type="GO" id="GO:0003700">
    <property type="term" value="F:DNA-binding transcription factor activity"/>
    <property type="evidence" value="ECO:0007669"/>
    <property type="project" value="InterPro"/>
</dbReference>
<evidence type="ECO:0000256" key="2">
    <source>
        <dbReference type="ARBA" id="ARBA00023125"/>
    </source>
</evidence>
<dbReference type="Pfam" id="PF07729">
    <property type="entry name" value="FCD"/>
    <property type="match status" value="1"/>
</dbReference>
<dbReference type="PRINTS" id="PR00035">
    <property type="entry name" value="HTHGNTR"/>
</dbReference>
<dbReference type="InterPro" id="IPR036388">
    <property type="entry name" value="WH-like_DNA-bd_sf"/>
</dbReference>
<name>A0A9W6I276_9ACTN</name>
<dbReference type="RefSeq" id="WP_271219091.1">
    <property type="nucleotide sequence ID" value="NZ_BAAAVD010000015.1"/>
</dbReference>
<dbReference type="SUPFAM" id="SSF46785">
    <property type="entry name" value="Winged helix' DNA-binding domain"/>
    <property type="match status" value="1"/>
</dbReference>
<keyword evidence="6" id="KW-1185">Reference proteome</keyword>
<comment type="caution">
    <text evidence="5">The sequence shown here is derived from an EMBL/GenBank/DDBJ whole genome shotgun (WGS) entry which is preliminary data.</text>
</comment>
<dbReference type="Proteomes" id="UP001143474">
    <property type="component" value="Unassembled WGS sequence"/>
</dbReference>
<evidence type="ECO:0000259" key="4">
    <source>
        <dbReference type="PROSITE" id="PS50949"/>
    </source>
</evidence>
<dbReference type="PROSITE" id="PS50949">
    <property type="entry name" value="HTH_GNTR"/>
    <property type="match status" value="1"/>
</dbReference>
<evidence type="ECO:0000313" key="6">
    <source>
        <dbReference type="Proteomes" id="UP001143474"/>
    </source>
</evidence>